<dbReference type="GO" id="GO:0005737">
    <property type="term" value="C:cytoplasm"/>
    <property type="evidence" value="ECO:0007669"/>
    <property type="project" value="TreeGrafter"/>
</dbReference>
<protein>
    <recommendedName>
        <fullName evidence="3">Tyrosine specific protein phosphatases domain-containing protein</fullName>
    </recommendedName>
</protein>
<feature type="active site" description="Phosphocysteine intermediate" evidence="2">
    <location>
        <position position="99"/>
    </location>
</feature>
<sequence length="138" mass="15564">MQMRSLPLPCAQRHPLVKLEKTLFGEKRSRDHVDEVWPNLYLGESVANDGFSVWKLGITRVLNAAHGKMHFPADDSPSFSLSVFHPCTDYIRERVLVQCAAGVSRSASLVLAHLMIHQHLSLLEAIKAVKPHCWIFPN</sequence>
<reference evidence="4" key="1">
    <citation type="submission" date="2025-08" db="UniProtKB">
        <authorList>
            <consortium name="Ensembl"/>
        </authorList>
    </citation>
    <scope>IDENTIFICATION</scope>
</reference>
<dbReference type="Proteomes" id="UP000472270">
    <property type="component" value="Unassembled WGS sequence"/>
</dbReference>
<dbReference type="InterPro" id="IPR000387">
    <property type="entry name" value="Tyr_Pase_dom"/>
</dbReference>
<dbReference type="Gene3D" id="3.90.190.10">
    <property type="entry name" value="Protein tyrosine phosphatase superfamily"/>
    <property type="match status" value="1"/>
</dbReference>
<comment type="similarity">
    <text evidence="1">Belongs to the protein-tyrosine phosphatase family. Non-receptor class dual specificity subfamily.</text>
</comment>
<dbReference type="AlphaFoldDB" id="A0A673H2Y7"/>
<dbReference type="InterPro" id="IPR020405">
    <property type="entry name" value="Atypical_DUSP_subfamA"/>
</dbReference>
<evidence type="ECO:0000256" key="1">
    <source>
        <dbReference type="ARBA" id="ARBA00008601"/>
    </source>
</evidence>
<dbReference type="SMART" id="SM00195">
    <property type="entry name" value="DSPc"/>
    <property type="match status" value="1"/>
</dbReference>
<dbReference type="SUPFAM" id="SSF52799">
    <property type="entry name" value="(Phosphotyrosine protein) phosphatases II"/>
    <property type="match status" value="1"/>
</dbReference>
<reference evidence="4" key="2">
    <citation type="submission" date="2025-09" db="UniProtKB">
        <authorList>
            <consortium name="Ensembl"/>
        </authorList>
    </citation>
    <scope>IDENTIFICATION</scope>
</reference>
<accession>A0A673H2Y7</accession>
<dbReference type="InterPro" id="IPR029021">
    <property type="entry name" value="Prot-tyrosine_phosphatase-like"/>
</dbReference>
<dbReference type="GO" id="GO:0033549">
    <property type="term" value="F:MAP kinase phosphatase activity"/>
    <property type="evidence" value="ECO:0007669"/>
    <property type="project" value="TreeGrafter"/>
</dbReference>
<dbReference type="InterPro" id="IPR000340">
    <property type="entry name" value="Dual-sp_phosphatase_cat-dom"/>
</dbReference>
<dbReference type="PANTHER" id="PTHR45682:SF3">
    <property type="entry name" value="DUAL SPECIFICITY PROTEIN PHOSPHATASE"/>
    <property type="match status" value="1"/>
</dbReference>
<keyword evidence="5" id="KW-1185">Reference proteome</keyword>
<evidence type="ECO:0000313" key="5">
    <source>
        <dbReference type="Proteomes" id="UP000472270"/>
    </source>
</evidence>
<organism evidence="4 5">
    <name type="scientific">Sinocyclocheilus rhinocerous</name>
    <dbReference type="NCBI Taxonomy" id="307959"/>
    <lineage>
        <taxon>Eukaryota</taxon>
        <taxon>Metazoa</taxon>
        <taxon>Chordata</taxon>
        <taxon>Craniata</taxon>
        <taxon>Vertebrata</taxon>
        <taxon>Euteleostomi</taxon>
        <taxon>Actinopterygii</taxon>
        <taxon>Neopterygii</taxon>
        <taxon>Teleostei</taxon>
        <taxon>Ostariophysi</taxon>
        <taxon>Cypriniformes</taxon>
        <taxon>Cyprinidae</taxon>
        <taxon>Cyprininae</taxon>
        <taxon>Sinocyclocheilus</taxon>
    </lineage>
</organism>
<proteinExistence type="inferred from homology"/>
<name>A0A673H2Y7_9TELE</name>
<dbReference type="PROSITE" id="PS50056">
    <property type="entry name" value="TYR_PHOSPHATASE_2"/>
    <property type="match status" value="1"/>
</dbReference>
<dbReference type="Ensembl" id="ENSSRHT00000020727.1">
    <property type="protein sequence ID" value="ENSSRHP00000020085.1"/>
    <property type="gene ID" value="ENSSRHG00000010763.1"/>
</dbReference>
<evidence type="ECO:0000259" key="3">
    <source>
        <dbReference type="PROSITE" id="PS50056"/>
    </source>
</evidence>
<dbReference type="InterPro" id="IPR020422">
    <property type="entry name" value="TYR_PHOSPHATASE_DUAL_dom"/>
</dbReference>
<evidence type="ECO:0000313" key="4">
    <source>
        <dbReference type="Ensembl" id="ENSSRHP00000020085.1"/>
    </source>
</evidence>
<evidence type="ECO:0000256" key="2">
    <source>
        <dbReference type="PIRSR" id="PIRSR620405-1"/>
    </source>
</evidence>
<dbReference type="GO" id="GO:0008138">
    <property type="term" value="F:protein tyrosine/serine/threonine phosphatase activity"/>
    <property type="evidence" value="ECO:0007669"/>
    <property type="project" value="InterPro"/>
</dbReference>
<feature type="domain" description="Tyrosine specific protein phosphatases" evidence="3">
    <location>
        <begin position="94"/>
        <end position="130"/>
    </location>
</feature>
<dbReference type="Pfam" id="PF00782">
    <property type="entry name" value="DSPc"/>
    <property type="match status" value="1"/>
</dbReference>
<dbReference type="PANTHER" id="PTHR45682">
    <property type="entry name" value="AGAP008228-PA"/>
    <property type="match status" value="1"/>
</dbReference>
<dbReference type="GO" id="GO:0043409">
    <property type="term" value="P:negative regulation of MAPK cascade"/>
    <property type="evidence" value="ECO:0007669"/>
    <property type="project" value="TreeGrafter"/>
</dbReference>